<gene>
    <name evidence="1" type="ORF">GCM10010470_60260</name>
</gene>
<dbReference type="InterPro" id="IPR046348">
    <property type="entry name" value="SIS_dom_sf"/>
</dbReference>
<protein>
    <recommendedName>
        <fullName evidence="3">Bifunctional glucose-6-phosphate/mannose-6-phosphate isomerase C-terminal domain-containing protein</fullName>
    </recommendedName>
</protein>
<evidence type="ECO:0000313" key="1">
    <source>
        <dbReference type="EMBL" id="GAA2816761.1"/>
    </source>
</evidence>
<accession>A0ABN3VM43</accession>
<reference evidence="1 2" key="1">
    <citation type="journal article" date="2019" name="Int. J. Syst. Evol. Microbiol.">
        <title>The Global Catalogue of Microorganisms (GCM) 10K type strain sequencing project: providing services to taxonomists for standard genome sequencing and annotation.</title>
        <authorList>
            <consortium name="The Broad Institute Genomics Platform"/>
            <consortium name="The Broad Institute Genome Sequencing Center for Infectious Disease"/>
            <person name="Wu L."/>
            <person name="Ma J."/>
        </authorList>
    </citation>
    <scope>NUCLEOTIDE SEQUENCE [LARGE SCALE GENOMIC DNA]</scope>
    <source>
        <strain evidence="1 2">JCM 9383</strain>
    </source>
</reference>
<sequence>MTFVLDDSLFDDPARLADTDTRGLLRSAALAGAQVRATAEAVAEVGLDELADSRPRAVVLLARPGVSPAVCRLLAALAGPMCPVPVVVTDTAPTWIGALDVVFAHTDDVGDPVLAESVSVAARRGAAVVLAVPSEGPVAAAVAGRAKVIPPKIPVPSALSFAHAFTTGLSVFGALGLLRPDFDTLADELDREAARAHPSNELLMNPAKSLALRLADRAPLLWGLDPVSTAVAEHGAFAFGCHAGVPCDVSDYAQAIARHALHRAAQHVGSAADLFADPEDNPGAAMRVFLVSARFDAESEAGERAAVRDLPGADLVTPGESVRDDAVLRSALLAARFDLAAVYLGLAAGTLNGPGWQALAMH</sequence>
<name>A0ABN3VM43_9PSEU</name>
<dbReference type="SUPFAM" id="SSF53697">
    <property type="entry name" value="SIS domain"/>
    <property type="match status" value="1"/>
</dbReference>
<keyword evidence="2" id="KW-1185">Reference proteome</keyword>
<dbReference type="Proteomes" id="UP001500979">
    <property type="component" value="Unassembled WGS sequence"/>
</dbReference>
<dbReference type="EMBL" id="BAAAUX010000030">
    <property type="protein sequence ID" value="GAA2816761.1"/>
    <property type="molecule type" value="Genomic_DNA"/>
</dbReference>
<organism evidence="1 2">
    <name type="scientific">Saccharopolyspora taberi</name>
    <dbReference type="NCBI Taxonomy" id="60895"/>
    <lineage>
        <taxon>Bacteria</taxon>
        <taxon>Bacillati</taxon>
        <taxon>Actinomycetota</taxon>
        <taxon>Actinomycetes</taxon>
        <taxon>Pseudonocardiales</taxon>
        <taxon>Pseudonocardiaceae</taxon>
        <taxon>Saccharopolyspora</taxon>
    </lineage>
</organism>
<comment type="caution">
    <text evidence="1">The sequence shown here is derived from an EMBL/GenBank/DDBJ whole genome shotgun (WGS) entry which is preliminary data.</text>
</comment>
<evidence type="ECO:0000313" key="2">
    <source>
        <dbReference type="Proteomes" id="UP001500979"/>
    </source>
</evidence>
<proteinExistence type="predicted"/>
<evidence type="ECO:0008006" key="3">
    <source>
        <dbReference type="Google" id="ProtNLM"/>
    </source>
</evidence>